<dbReference type="InterPro" id="IPR052176">
    <property type="entry name" value="Glycosyl_Hydrlase_43_Enz"/>
</dbReference>
<comment type="caution">
    <text evidence="7">The sequence shown here is derived from an EMBL/GenBank/DDBJ whole genome shotgun (WGS) entry which is preliminary data.</text>
</comment>
<keyword evidence="3 6" id="KW-0378">Hydrolase</keyword>
<keyword evidence="2" id="KW-0858">Xylan degradation</keyword>
<evidence type="ECO:0000256" key="5">
    <source>
        <dbReference type="ARBA" id="ARBA00023295"/>
    </source>
</evidence>
<reference evidence="8" key="1">
    <citation type="submission" date="2018-08" db="EMBL/GenBank/DDBJ databases">
        <authorList>
            <person name="Grouzdev D.S."/>
            <person name="Krutkina M.S."/>
        </authorList>
    </citation>
    <scope>NUCLEOTIDE SEQUENCE [LARGE SCALE GENOMIC DNA]</scope>
    <source>
        <strain evidence="8">4-11</strain>
    </source>
</reference>
<evidence type="ECO:0000256" key="6">
    <source>
        <dbReference type="RuleBase" id="RU361187"/>
    </source>
</evidence>
<comment type="similarity">
    <text evidence="1 6">Belongs to the glycosyl hydrolase 43 family.</text>
</comment>
<dbReference type="Pfam" id="PF04616">
    <property type="entry name" value="Glyco_hydro_43"/>
    <property type="match status" value="1"/>
</dbReference>
<gene>
    <name evidence="7" type="ORF">DYP60_05590</name>
</gene>
<accession>A0A372MH38</accession>
<keyword evidence="2" id="KW-0624">Polysaccharide degradation</keyword>
<proteinExistence type="inferred from homology"/>
<protein>
    <submittedName>
        <fullName evidence="7">Glycoside hydrolase</fullName>
    </submittedName>
</protein>
<evidence type="ECO:0000313" key="7">
    <source>
        <dbReference type="EMBL" id="RFU95099.1"/>
    </source>
</evidence>
<organism evidence="7 8">
    <name type="scientific">Sphaerochaeta halotolerans</name>
    <dbReference type="NCBI Taxonomy" id="2293840"/>
    <lineage>
        <taxon>Bacteria</taxon>
        <taxon>Pseudomonadati</taxon>
        <taxon>Spirochaetota</taxon>
        <taxon>Spirochaetia</taxon>
        <taxon>Spirochaetales</taxon>
        <taxon>Sphaerochaetaceae</taxon>
        <taxon>Sphaerochaeta</taxon>
    </lineage>
</organism>
<dbReference type="GO" id="GO:0045493">
    <property type="term" value="P:xylan catabolic process"/>
    <property type="evidence" value="ECO:0007669"/>
    <property type="project" value="UniProtKB-KW"/>
</dbReference>
<evidence type="ECO:0000256" key="1">
    <source>
        <dbReference type="ARBA" id="ARBA00009865"/>
    </source>
</evidence>
<dbReference type="Gene3D" id="2.115.10.20">
    <property type="entry name" value="Glycosyl hydrolase domain, family 43"/>
    <property type="match status" value="1"/>
</dbReference>
<dbReference type="AlphaFoldDB" id="A0A372MH38"/>
<evidence type="ECO:0000256" key="3">
    <source>
        <dbReference type="ARBA" id="ARBA00022801"/>
    </source>
</evidence>
<dbReference type="GO" id="GO:0004553">
    <property type="term" value="F:hydrolase activity, hydrolyzing O-glycosyl compounds"/>
    <property type="evidence" value="ECO:0007669"/>
    <property type="project" value="InterPro"/>
</dbReference>
<sequence length="294" mass="33122">MKLNEIQMRDPFVLADKKTLTYYLYGTTDKDPWKAPGVSFGMYRSKDLHEWDGPSTVFTPAEEFWGTHNFWAPEVHTYEEKYYLFATFTAANHCRGTQILVSDSPMGPFLPVSDEPATPLDWECLDGTFFLDEDAQPWIIFCHEWVQINDGEICARKLSKDLSTPLGDPILLFKASEASWPKALPRRDGTGLVDAKVTDGPFLHRNREGTLVMLWSSVSPSGYAMGYATSESGAILGPWKQQDQPLVQSDGGHGMIFETFDCKLYLTYHSPNKTPDERPFFVPLIETAGGLACR</sequence>
<evidence type="ECO:0000313" key="8">
    <source>
        <dbReference type="Proteomes" id="UP000264002"/>
    </source>
</evidence>
<keyword evidence="8" id="KW-1185">Reference proteome</keyword>
<dbReference type="EMBL" id="QUWK01000005">
    <property type="protein sequence ID" value="RFU95099.1"/>
    <property type="molecule type" value="Genomic_DNA"/>
</dbReference>
<evidence type="ECO:0000256" key="2">
    <source>
        <dbReference type="ARBA" id="ARBA00022651"/>
    </source>
</evidence>
<reference evidence="7 8" key="2">
    <citation type="submission" date="2018-09" db="EMBL/GenBank/DDBJ databases">
        <title>Genome of Sphaerochaeta halotolerans strain 4-11.</title>
        <authorList>
            <person name="Nazina T.N."/>
            <person name="Sokolova D.S."/>
        </authorList>
    </citation>
    <scope>NUCLEOTIDE SEQUENCE [LARGE SCALE GENOMIC DNA]</scope>
    <source>
        <strain evidence="7 8">4-11</strain>
    </source>
</reference>
<keyword evidence="5 6" id="KW-0326">Glycosidase</keyword>
<dbReference type="InterPro" id="IPR023296">
    <property type="entry name" value="Glyco_hydro_beta-prop_sf"/>
</dbReference>
<dbReference type="PANTHER" id="PTHR43772">
    <property type="entry name" value="ENDO-1,4-BETA-XYLANASE"/>
    <property type="match status" value="1"/>
</dbReference>
<name>A0A372MH38_9SPIR</name>
<dbReference type="PANTHER" id="PTHR43772:SF2">
    <property type="entry name" value="PUTATIVE (AFU_ORTHOLOGUE AFUA_2G04480)-RELATED"/>
    <property type="match status" value="1"/>
</dbReference>
<keyword evidence="4" id="KW-0119">Carbohydrate metabolism</keyword>
<evidence type="ECO:0000256" key="4">
    <source>
        <dbReference type="ARBA" id="ARBA00023277"/>
    </source>
</evidence>
<dbReference type="SUPFAM" id="SSF75005">
    <property type="entry name" value="Arabinanase/levansucrase/invertase"/>
    <property type="match status" value="1"/>
</dbReference>
<dbReference type="Proteomes" id="UP000264002">
    <property type="component" value="Unassembled WGS sequence"/>
</dbReference>
<dbReference type="CDD" id="cd08981">
    <property type="entry name" value="GH43_Bt1873-like"/>
    <property type="match status" value="1"/>
</dbReference>
<dbReference type="InterPro" id="IPR006710">
    <property type="entry name" value="Glyco_hydro_43"/>
</dbReference>
<dbReference type="RefSeq" id="WP_117329908.1">
    <property type="nucleotide sequence ID" value="NZ_QUWK01000005.1"/>
</dbReference>